<gene>
    <name evidence="1" type="ORF">HKW67_02185</name>
</gene>
<proteinExistence type="predicted"/>
<dbReference type="Proteomes" id="UP000500938">
    <property type="component" value="Chromosome"/>
</dbReference>
<dbReference type="KEGG" id="ggr:HKW67_02185"/>
<evidence type="ECO:0000313" key="2">
    <source>
        <dbReference type="Proteomes" id="UP000500938"/>
    </source>
</evidence>
<keyword evidence="2" id="KW-1185">Reference proteome</keyword>
<dbReference type="RefSeq" id="WP_171223839.1">
    <property type="nucleotide sequence ID" value="NZ_CP053085.1"/>
</dbReference>
<sequence>MRVRRRSLLLVLLLLAIGLFDGFLLLRRARYREESTRLRAGMSTLERTRADAIVSAQADRAELMLELMRRQAEGDDALHLAVSTDSAYLALDRGAARLREIKALIGPERRVGLAPDTVHVVIPRGVRAVQRLLTTSDRYELPAWVWIDRGLPVPAVRADSGWVGRGAIVTSGGTLIYALPASGPLADSTYVMPGSIRVPAVDLAAIRENLSPGMRVYFF</sequence>
<protein>
    <submittedName>
        <fullName evidence="1">Uncharacterized protein</fullName>
    </submittedName>
</protein>
<evidence type="ECO:0000313" key="1">
    <source>
        <dbReference type="EMBL" id="QJR34413.1"/>
    </source>
</evidence>
<dbReference type="EMBL" id="CP053085">
    <property type="protein sequence ID" value="QJR34413.1"/>
    <property type="molecule type" value="Genomic_DNA"/>
</dbReference>
<organism evidence="1 2">
    <name type="scientific">Gemmatimonas groenlandica</name>
    <dbReference type="NCBI Taxonomy" id="2732249"/>
    <lineage>
        <taxon>Bacteria</taxon>
        <taxon>Pseudomonadati</taxon>
        <taxon>Gemmatimonadota</taxon>
        <taxon>Gemmatimonadia</taxon>
        <taxon>Gemmatimonadales</taxon>
        <taxon>Gemmatimonadaceae</taxon>
        <taxon>Gemmatimonas</taxon>
    </lineage>
</organism>
<reference evidence="1 2" key="1">
    <citation type="submission" date="2020-05" db="EMBL/GenBank/DDBJ databases">
        <title>Complete genome sequence of Gemmatimonas greenlandica TET16.</title>
        <authorList>
            <person name="Zeng Y."/>
        </authorList>
    </citation>
    <scope>NUCLEOTIDE SEQUENCE [LARGE SCALE GENOMIC DNA]</scope>
    <source>
        <strain evidence="1 2">TET16</strain>
    </source>
</reference>
<accession>A0A6M4IHY3</accession>
<name>A0A6M4IHY3_9BACT</name>
<dbReference type="AlphaFoldDB" id="A0A6M4IHY3"/>